<dbReference type="AlphaFoldDB" id="N0BFY4"/>
<dbReference type="GO" id="GO:0006529">
    <property type="term" value="P:asparagine biosynthetic process"/>
    <property type="evidence" value="ECO:0007669"/>
    <property type="project" value="InterPro"/>
</dbReference>
<dbReference type="OrthoDB" id="8692at2157"/>
<dbReference type="RefSeq" id="WP_015590810.1">
    <property type="nucleotide sequence ID" value="NC_021169.1"/>
</dbReference>
<dbReference type="GeneID" id="15392855"/>
<dbReference type="Proteomes" id="UP000013307">
    <property type="component" value="Chromosome"/>
</dbReference>
<accession>N0BFY4</accession>
<dbReference type="PANTHER" id="PTHR11772">
    <property type="entry name" value="ASPARAGINE SYNTHETASE"/>
    <property type="match status" value="1"/>
</dbReference>
<dbReference type="STRING" id="387631.Asulf_01214"/>
<evidence type="ECO:0000313" key="5">
    <source>
        <dbReference type="Proteomes" id="UP000013307"/>
    </source>
</evidence>
<proteinExistence type="predicted"/>
<dbReference type="Pfam" id="PF00733">
    <property type="entry name" value="Asn_synthase"/>
    <property type="match status" value="2"/>
</dbReference>
<dbReference type="EMBL" id="CP005290">
    <property type="protein sequence ID" value="AGK61212.1"/>
    <property type="molecule type" value="Genomic_DNA"/>
</dbReference>
<dbReference type="InterPro" id="IPR050795">
    <property type="entry name" value="Asn_Synthetase"/>
</dbReference>
<dbReference type="InterPro" id="IPR014729">
    <property type="entry name" value="Rossmann-like_a/b/a_fold"/>
</dbReference>
<organism evidence="4 5">
    <name type="scientific">Archaeoglobus sulfaticallidus PM70-1</name>
    <dbReference type="NCBI Taxonomy" id="387631"/>
    <lineage>
        <taxon>Archaea</taxon>
        <taxon>Methanobacteriati</taxon>
        <taxon>Methanobacteriota</taxon>
        <taxon>Archaeoglobi</taxon>
        <taxon>Archaeoglobales</taxon>
        <taxon>Archaeoglobaceae</taxon>
        <taxon>Archaeoglobus</taxon>
    </lineage>
</organism>
<protein>
    <recommendedName>
        <fullName evidence="3">Asparagine synthetase domain-containing protein</fullName>
    </recommendedName>
</protein>
<dbReference type="CDD" id="cd01991">
    <property type="entry name" value="Asn_synthase_B_C"/>
    <property type="match status" value="1"/>
</dbReference>
<evidence type="ECO:0000256" key="2">
    <source>
        <dbReference type="ARBA" id="ARBA00022840"/>
    </source>
</evidence>
<dbReference type="eggNOG" id="arCOG00071">
    <property type="taxonomic scope" value="Archaea"/>
</dbReference>
<evidence type="ECO:0000259" key="3">
    <source>
        <dbReference type="Pfam" id="PF00733"/>
    </source>
</evidence>
<keyword evidence="1" id="KW-0547">Nucleotide-binding</keyword>
<sequence length="382" mass="43764">MSIFAFAEVEEGRAKGIFAGARYPSKQEGNILYDCDNRVDLKYADELPLKLNKFYSVVAFRPSHIYLSRDVLGGKPLYYSQSLSFSSFEYYFEDNFQEVKPGEVVKLDYEGNVIERKRYTFEDVFDVHEVDTDVDQVKERIAKLLEGYDATGCIAFSGGLDSSLLASIYDLSLVSVTASDEEEKWLRKSAKMIGRDIEIRRFDLDDLVEVTRKVSRAIESTNPVQVSIGIPIYLTMEFAKSLGYDSIVFGQGADELFGGYMKYLKAGHDEMKEEMLKDVREIGKNNLVRDAKISYKNEIKLQTPYLQWDLIKLALSIPAELKVRDGIRKYILREVALDFLPEEIAKREKKAIQYSTKASAMLKKLARKKNMNVKEFIEMLNS</sequence>
<reference evidence="4 5" key="1">
    <citation type="journal article" date="2013" name="Genome Announc.">
        <title>Complete Genome Sequence of the Thermophilic and Facultatively Chemolithoautotrophic Sulfate Reducer Archaeoglobus sulfaticallidus Strain PM70-1T.</title>
        <authorList>
            <person name="Stokke R."/>
            <person name="Hocking W.P."/>
            <person name="Steinsbu B.O."/>
            <person name="Steen I.H."/>
        </authorList>
    </citation>
    <scope>NUCLEOTIDE SEQUENCE [LARGE SCALE GENOMIC DNA]</scope>
    <source>
        <strain evidence="4">PM70-1</strain>
    </source>
</reference>
<gene>
    <name evidence="4" type="ORF">Asulf_01214</name>
</gene>
<dbReference type="GO" id="GO:0004066">
    <property type="term" value="F:asparagine synthase (glutamine-hydrolyzing) activity"/>
    <property type="evidence" value="ECO:0007669"/>
    <property type="project" value="InterPro"/>
</dbReference>
<dbReference type="Gene3D" id="3.40.50.620">
    <property type="entry name" value="HUPs"/>
    <property type="match status" value="1"/>
</dbReference>
<feature type="domain" description="Asparagine synthetase" evidence="3">
    <location>
        <begin position="266"/>
        <end position="368"/>
    </location>
</feature>
<dbReference type="SUPFAM" id="SSF52402">
    <property type="entry name" value="Adenine nucleotide alpha hydrolases-like"/>
    <property type="match status" value="1"/>
</dbReference>
<dbReference type="HOGENOM" id="CLU_014658_4_0_2"/>
<dbReference type="GO" id="GO:0005829">
    <property type="term" value="C:cytosol"/>
    <property type="evidence" value="ECO:0007669"/>
    <property type="project" value="TreeGrafter"/>
</dbReference>
<dbReference type="KEGG" id="ast:Asulf_01214"/>
<dbReference type="GO" id="GO:0005524">
    <property type="term" value="F:ATP binding"/>
    <property type="evidence" value="ECO:0007669"/>
    <property type="project" value="UniProtKB-KW"/>
</dbReference>
<evidence type="ECO:0000256" key="1">
    <source>
        <dbReference type="ARBA" id="ARBA00022741"/>
    </source>
</evidence>
<keyword evidence="2" id="KW-0067">ATP-binding</keyword>
<dbReference type="InterPro" id="IPR001962">
    <property type="entry name" value="Asn_synthase"/>
</dbReference>
<keyword evidence="5" id="KW-1185">Reference proteome</keyword>
<evidence type="ECO:0000313" key="4">
    <source>
        <dbReference type="EMBL" id="AGK61212.1"/>
    </source>
</evidence>
<feature type="domain" description="Asparagine synthetase" evidence="3">
    <location>
        <begin position="153"/>
        <end position="265"/>
    </location>
</feature>
<dbReference type="PANTHER" id="PTHR11772:SF2">
    <property type="entry name" value="ASPARAGINE SYNTHETASE [GLUTAMINE-HYDROLYZING]"/>
    <property type="match status" value="1"/>
</dbReference>
<name>N0BFY4_9EURY</name>